<organism evidence="3 4">
    <name type="scientific">Coniochaeta pulveracea</name>
    <dbReference type="NCBI Taxonomy" id="177199"/>
    <lineage>
        <taxon>Eukaryota</taxon>
        <taxon>Fungi</taxon>
        <taxon>Dikarya</taxon>
        <taxon>Ascomycota</taxon>
        <taxon>Pezizomycotina</taxon>
        <taxon>Sordariomycetes</taxon>
        <taxon>Sordariomycetidae</taxon>
        <taxon>Coniochaetales</taxon>
        <taxon>Coniochaetaceae</taxon>
        <taxon>Coniochaeta</taxon>
    </lineage>
</organism>
<evidence type="ECO:0000256" key="2">
    <source>
        <dbReference type="SAM" id="SignalP"/>
    </source>
</evidence>
<dbReference type="STRING" id="177199.A0A420YDE8"/>
<comment type="similarity">
    <text evidence="1">Belongs to the cycloisomerase 2 family.</text>
</comment>
<dbReference type="Proteomes" id="UP000275385">
    <property type="component" value="Unassembled WGS sequence"/>
</dbReference>
<evidence type="ECO:0000313" key="3">
    <source>
        <dbReference type="EMBL" id="RKU45903.1"/>
    </source>
</evidence>
<feature type="chain" id="PRO_5018997359" description="6-phosphogluconolactonase" evidence="2">
    <location>
        <begin position="18"/>
        <end position="387"/>
    </location>
</feature>
<dbReference type="PANTHER" id="PTHR30344:SF1">
    <property type="entry name" value="6-PHOSPHOGLUCONOLACTONASE"/>
    <property type="match status" value="1"/>
</dbReference>
<dbReference type="GO" id="GO:0017057">
    <property type="term" value="F:6-phosphogluconolactonase activity"/>
    <property type="evidence" value="ECO:0007669"/>
    <property type="project" value="TreeGrafter"/>
</dbReference>
<dbReference type="InterPro" id="IPR015943">
    <property type="entry name" value="WD40/YVTN_repeat-like_dom_sf"/>
</dbReference>
<dbReference type="AlphaFoldDB" id="A0A420YDE8"/>
<comment type="caution">
    <text evidence="3">The sequence shown here is derived from an EMBL/GenBank/DDBJ whole genome shotgun (WGS) entry which is preliminary data.</text>
</comment>
<name>A0A420YDE8_9PEZI</name>
<dbReference type="InterPro" id="IPR019405">
    <property type="entry name" value="Lactonase_7-beta_prop"/>
</dbReference>
<dbReference type="EMBL" id="QVQW01000018">
    <property type="protein sequence ID" value="RKU45903.1"/>
    <property type="molecule type" value="Genomic_DNA"/>
</dbReference>
<dbReference type="PANTHER" id="PTHR30344">
    <property type="entry name" value="6-PHOSPHOGLUCONOLACTONASE-RELATED"/>
    <property type="match status" value="1"/>
</dbReference>
<keyword evidence="2" id="KW-0732">Signal</keyword>
<dbReference type="SUPFAM" id="SSF50974">
    <property type="entry name" value="Nitrous oxide reductase, N-terminal domain"/>
    <property type="match status" value="1"/>
</dbReference>
<evidence type="ECO:0000313" key="4">
    <source>
        <dbReference type="Proteomes" id="UP000275385"/>
    </source>
</evidence>
<evidence type="ECO:0000256" key="1">
    <source>
        <dbReference type="ARBA" id="ARBA00005564"/>
    </source>
</evidence>
<dbReference type="InterPro" id="IPR011045">
    <property type="entry name" value="N2O_reductase_N"/>
</dbReference>
<evidence type="ECO:0008006" key="5">
    <source>
        <dbReference type="Google" id="ProtNLM"/>
    </source>
</evidence>
<dbReference type="InterPro" id="IPR050282">
    <property type="entry name" value="Cycloisomerase_2"/>
</dbReference>
<protein>
    <recommendedName>
        <fullName evidence="5">6-phosphogluconolactonase</fullName>
    </recommendedName>
</protein>
<keyword evidence="4" id="KW-1185">Reference proteome</keyword>
<reference evidence="3 4" key="1">
    <citation type="submission" date="2018-08" db="EMBL/GenBank/DDBJ databases">
        <title>Draft genome of the lignicolous fungus Coniochaeta pulveracea.</title>
        <authorList>
            <person name="Borstlap C.J."/>
            <person name="De Witt R.N."/>
            <person name="Botha A."/>
            <person name="Volschenk H."/>
        </authorList>
    </citation>
    <scope>NUCLEOTIDE SEQUENCE [LARGE SCALE GENOMIC DNA]</scope>
    <source>
        <strain evidence="3 4">CAB683</strain>
    </source>
</reference>
<dbReference type="OrthoDB" id="9972196at2759"/>
<gene>
    <name evidence="3" type="ORF">DL546_008585</name>
</gene>
<feature type="signal peptide" evidence="2">
    <location>
        <begin position="1"/>
        <end position="17"/>
    </location>
</feature>
<proteinExistence type="inferred from homology"/>
<dbReference type="Gene3D" id="2.130.10.10">
    <property type="entry name" value="YVTN repeat-like/Quinoprotein amine dehydrogenase"/>
    <property type="match status" value="1"/>
</dbReference>
<dbReference type="Pfam" id="PF10282">
    <property type="entry name" value="Lactonase"/>
    <property type="match status" value="1"/>
</dbReference>
<accession>A0A420YDE8</accession>
<sequence>MAGLASATSLLYVASYAGTLTTLVFTTDATTGQSSLQTVATVSGCGNASWLTLDHPNRTLYCLDEAIHAPDSTLFRFRTNRNGTLTPLDQVAVPNGAVSSVIYGLAGKELAIASYEGGAISTYNIASSPPTHLHTSTFHLPHPGPNPDHRQDAPHPHQAITDLTGRFLFVPDLGADLVRVWAINSETLELTPAPSLVVTPPGSGPRHGVFLQSGKKTFFYLLCELANTIIVYQVSYETDGMLEFAQVYVTGTHGEDGTVPRGAAAAEIIISPCTQYLIISSRLEGTSSDPLITFAINHDTGVITHHSTVPAGGLTPRHFSLNNAGTLVAVGLQGSGRVAIFPRDTDTGVIGDVPLAFVDGLGEVTAVVFGGAGYVEELEEDRIQELR</sequence>